<evidence type="ECO:0000313" key="1">
    <source>
        <dbReference type="EMBL" id="GAA5795352.1"/>
    </source>
</evidence>
<accession>A0ABP9XMR8</accession>
<dbReference type="InterPro" id="IPR036047">
    <property type="entry name" value="F-box-like_dom_sf"/>
</dbReference>
<proteinExistence type="predicted"/>
<dbReference type="Proteomes" id="UP001476247">
    <property type="component" value="Unassembled WGS sequence"/>
</dbReference>
<protein>
    <recommendedName>
        <fullName evidence="3">F-box domain-containing protein</fullName>
    </recommendedName>
</protein>
<dbReference type="Gene3D" id="3.80.10.10">
    <property type="entry name" value="Ribonuclease Inhibitor"/>
    <property type="match status" value="1"/>
</dbReference>
<organism evidence="1 2">
    <name type="scientific">Helicostylum pulchrum</name>
    <dbReference type="NCBI Taxonomy" id="562976"/>
    <lineage>
        <taxon>Eukaryota</taxon>
        <taxon>Fungi</taxon>
        <taxon>Fungi incertae sedis</taxon>
        <taxon>Mucoromycota</taxon>
        <taxon>Mucoromycotina</taxon>
        <taxon>Mucoromycetes</taxon>
        <taxon>Mucorales</taxon>
        <taxon>Mucorineae</taxon>
        <taxon>Mucoraceae</taxon>
        <taxon>Helicostylum</taxon>
    </lineage>
</organism>
<sequence>MTEKLSTELLLKVISYLQPKEKRQGLLVCKNWYQPFLYGLYYEIQIETPHQLELLFHSLTHNTHAIPHGHYTKVIRLHKRTTFQNSVLQEHVIIPFTLFQKLPDLCPNLEVLNFDVATWKFISFDYKIAQWKGTIKQLPTMTSLGTSLPFLQCLGKGLTCLSIQSGMLLDVATHHRLLSIISLTPYLEHFSIVEEGSYVPPATLSLALQDIELIHTVLPRLESLVITGAHIELSIADPSPDQLFLIDQIPTQSHTIKKLDWNTSLTPITWLHYITHKYPYIKDLTISIFPSSSSPPLCRSETSFYIQLVARCKYLETISLASPSLCHWFNASFFQTLSFTTVHQVRPILHKENRIRFESELTFASEYSRFITALEIDQWRFNIPFTATLNLLSLLHNLVHLELRFDSYNKQYSIQSILQSCPLLTHLALEWGSLTVTSPPGKTKYRLQTLDLSYIAFDPTLFQYLGNQCKSLSTLVLFKCKQSCQLERPSTHTVIALDMPENAFDLIVINGVRLDYSHADLYMHGISSYARLVSIQKQSTLNQRWYSHTGYTSIHKRSPILHSLNPKDTTLVETYFEKRKRGPYKEKETVGLLSMEFGYIEIKCKLLKKFVLDGDIR</sequence>
<gene>
    <name evidence="1" type="ORF">HPULCUR_000708</name>
</gene>
<name>A0ABP9XMR8_9FUNG</name>
<comment type="caution">
    <text evidence="1">The sequence shown here is derived from an EMBL/GenBank/DDBJ whole genome shotgun (WGS) entry which is preliminary data.</text>
</comment>
<keyword evidence="2" id="KW-1185">Reference proteome</keyword>
<evidence type="ECO:0008006" key="3">
    <source>
        <dbReference type="Google" id="ProtNLM"/>
    </source>
</evidence>
<dbReference type="InterPro" id="IPR032675">
    <property type="entry name" value="LRR_dom_sf"/>
</dbReference>
<dbReference type="EMBL" id="BAABUJ010000004">
    <property type="protein sequence ID" value="GAA5795352.1"/>
    <property type="molecule type" value="Genomic_DNA"/>
</dbReference>
<evidence type="ECO:0000313" key="2">
    <source>
        <dbReference type="Proteomes" id="UP001476247"/>
    </source>
</evidence>
<dbReference type="SUPFAM" id="SSF81383">
    <property type="entry name" value="F-box domain"/>
    <property type="match status" value="1"/>
</dbReference>
<reference evidence="1 2" key="1">
    <citation type="submission" date="2024-04" db="EMBL/GenBank/DDBJ databases">
        <title>genome sequences of Mucor flavus KT1a and Helicostylum pulchrum KT1b strains isolation_sourced from the surface of a dry-aged beef.</title>
        <authorList>
            <person name="Toyotome T."/>
            <person name="Hosono M."/>
            <person name="Torimaru M."/>
            <person name="Fukuda K."/>
            <person name="Mikami N."/>
        </authorList>
    </citation>
    <scope>NUCLEOTIDE SEQUENCE [LARGE SCALE GENOMIC DNA]</scope>
    <source>
        <strain evidence="1 2">KT1b</strain>
    </source>
</reference>
<dbReference type="SUPFAM" id="SSF52047">
    <property type="entry name" value="RNI-like"/>
    <property type="match status" value="1"/>
</dbReference>